<feature type="region of interest" description="Disordered" evidence="1">
    <location>
        <begin position="65"/>
        <end position="145"/>
    </location>
</feature>
<feature type="compositionally biased region" description="Polar residues" evidence="1">
    <location>
        <begin position="79"/>
        <end position="88"/>
    </location>
</feature>
<feature type="compositionally biased region" description="Acidic residues" evidence="1">
    <location>
        <begin position="896"/>
        <end position="905"/>
    </location>
</feature>
<dbReference type="PANTHER" id="PTHR12673">
    <property type="entry name" value="FACIOGENITAL DYSPLASIA PROTEIN"/>
    <property type="match status" value="1"/>
</dbReference>
<evidence type="ECO:0000259" key="3">
    <source>
        <dbReference type="PROSITE" id="PS50010"/>
    </source>
</evidence>
<feature type="compositionally biased region" description="Acidic residues" evidence="1">
    <location>
        <begin position="474"/>
        <end position="496"/>
    </location>
</feature>
<dbReference type="PROSITE" id="PS50010">
    <property type="entry name" value="DH_2"/>
    <property type="match status" value="1"/>
</dbReference>
<feature type="compositionally biased region" description="Low complexity" evidence="1">
    <location>
        <begin position="1038"/>
        <end position="1050"/>
    </location>
</feature>
<dbReference type="SUPFAM" id="SSF52075">
    <property type="entry name" value="Outer arm dynein light chain 1"/>
    <property type="match status" value="1"/>
</dbReference>
<feature type="region of interest" description="Disordered" evidence="1">
    <location>
        <begin position="699"/>
        <end position="742"/>
    </location>
</feature>
<evidence type="ECO:0000313" key="5">
    <source>
        <dbReference type="Proteomes" id="UP000308199"/>
    </source>
</evidence>
<feature type="compositionally biased region" description="Basic and acidic residues" evidence="1">
    <location>
        <begin position="1217"/>
        <end position="1226"/>
    </location>
</feature>
<feature type="region of interest" description="Disordered" evidence="1">
    <location>
        <begin position="280"/>
        <end position="316"/>
    </location>
</feature>
<feature type="chain" id="PRO_5020342358" description="DH domain-containing protein" evidence="2">
    <location>
        <begin position="39"/>
        <end position="1659"/>
    </location>
</feature>
<feature type="compositionally biased region" description="Low complexity" evidence="1">
    <location>
        <begin position="122"/>
        <end position="134"/>
    </location>
</feature>
<feature type="region of interest" description="Disordered" evidence="1">
    <location>
        <begin position="1196"/>
        <end position="1253"/>
    </location>
</feature>
<feature type="compositionally biased region" description="Polar residues" evidence="1">
    <location>
        <begin position="699"/>
        <end position="708"/>
    </location>
</feature>
<gene>
    <name evidence="4" type="ORF">EW145_g1259</name>
</gene>
<dbReference type="EMBL" id="SGPK01000033">
    <property type="protein sequence ID" value="THH10544.1"/>
    <property type="molecule type" value="Genomic_DNA"/>
</dbReference>
<dbReference type="GO" id="GO:0005737">
    <property type="term" value="C:cytoplasm"/>
    <property type="evidence" value="ECO:0007669"/>
    <property type="project" value="TreeGrafter"/>
</dbReference>
<accession>A0A4S4LF69</accession>
<feature type="region of interest" description="Disordered" evidence="1">
    <location>
        <begin position="765"/>
        <end position="800"/>
    </location>
</feature>
<protein>
    <recommendedName>
        <fullName evidence="3">DH domain-containing protein</fullName>
    </recommendedName>
</protein>
<dbReference type="InterPro" id="IPR011993">
    <property type="entry name" value="PH-like_dom_sf"/>
</dbReference>
<dbReference type="InterPro" id="IPR032675">
    <property type="entry name" value="LRR_dom_sf"/>
</dbReference>
<comment type="caution">
    <text evidence="4">The sequence shown here is derived from an EMBL/GenBank/DDBJ whole genome shotgun (WGS) entry which is preliminary data.</text>
</comment>
<dbReference type="InterPro" id="IPR000219">
    <property type="entry name" value="DH_dom"/>
</dbReference>
<sequence length="1659" mass="178237">MPYVQATLASASASTAAVLHHFERVCVLLLLLLVSSEGSLISDALPISLAIHLFSSLPSLRSGTEAQDTAVRPAANTPARRTQAQQVARDSRDVQRAPGRPAPDVSKLRITDKPLPPPPSTTPSLQPQLPQPKSMQGVQRRADAEVDADTLRANSFIGSLREDGSVGSWLDVGESYSRPESLVDDAHANLFNLDDYLSRPTPTSPSPQPSTTTERPARRSRAPTPPNSLPFNPRMSESLEFFGNLPKAPAESAMAHAKPALIQTDATLLAKSSLVLSRPAESEVVYDPPTANPRTSGLPDPSNFPDPYPHGMSYHHPTSTTPALSYAGSSTASTRSSAYTNPGSTFSISGFSGDFSHVRVASGDDIDGAIGLGFGTAGIGGSHGTDSIVEILSRASNGSSLSSGSHKSHGHVHIPPIPMSRVRRADYPRAARTPSQSEDLAPLPAAHERPELPHPLRTQPSYDTSWQCDHDDFGTSEDEYDYGDQQDGDEEEDEKGEEPGSAIVVAEEGRGLIVRGEGLSVHSLTIQPGITHLLVGGSSTPNSIPAFLTATLPQINTTLLVLDISANFLASLSPALALCSSLEELNISANPLRALPEFLADLTSLRLLIADCTGISTIPAPLLALQKLHTLSIRRNKMHALPSWLCTLPCLESLLVDGNPFQGPWKALVEPLLAKAPMTPAYPPSTPLLPQLSASFSISSNTTTGDTTDVSEDLTDQDEATAPTTSSSYLHISGLAPGDADLEEDTITPAHARLLERSATAPAPYVASHAQPHATSLSRTRTTPNRSFYDRERQQRDQLGAVVSPTIIEDEDKLNSTGMLTTPADATPGSPNLAAARGELRRMHSADELGRAMQPLRIPTLLRKTRRFATLNLHARGPSRGSIRPALVHSLWGEPSPEEEDDADVESPPRFHSRARAATNVSRRERSSRDEEYEQSVRQSLAKQKGEKEKGGRKWGFLKKMSMGKLRPMDSATPPPSRPSTSHGMGTASSSSASVRPATVLASANSSQVVHPQLEVNTLNASNTSPSPFVGSQPPPSFSLQQSPLPQNSSTDKLRVSPTATTPSSAGFLAPPSPMSKSSKRRSFLPLDGPPALYIPIPNTAPFLGGLTASNGVGDLDLRQVSPILDSPQDALRKEEDRNREANSRALRSVMAYLKDMNDLTLLSQGSVLSMYGGSVPLMERSRRPTLVDGGRLQSETSIDSMDSASSAPTTASSHLRSLDSLRGDRSGSLNTMSIATTDSSGSSGEERKCKDDRGKRVMVVREIVETERTYVKNLQDLVDIYVRPASVSVSSIGSVTSSNKDTVVPAAERKVVFGGLEALFIFHKKSFLPALEAAAAPLFTPQGSAVDADSGGKLSSDVAINFENSVSRIRQWVTDRPAPAPPSATLSPSSSTAHLANMAISMSAISAPSSSLVDGMSAGKTLLTSGQRKRIKAYLKRCRINPRHSQLNLEGYLLLPVQRIPRYRLLVCPVLSLEDLTRCTPPPSDSFDDPLDRALTEISSLATNMNEGKREAESRRKLVQWQSRIRGKFPSPLVQPHRRLIMDGKLLLTRIVRKQTMAFEVLDSHGDTSSVAVDCLAPELTPRPLYGVLCNDLFVLCRDPSYGKDANSPVDLWAVLRMQTMPQPTSIVHGNTLRIVDTKAILYLEAPSTSEALTWFRG</sequence>
<dbReference type="OrthoDB" id="660555at2759"/>
<dbReference type="GO" id="GO:0005085">
    <property type="term" value="F:guanyl-nucleotide exchange factor activity"/>
    <property type="evidence" value="ECO:0007669"/>
    <property type="project" value="InterPro"/>
</dbReference>
<keyword evidence="2" id="KW-0732">Signal</keyword>
<feature type="compositionally biased region" description="Polar residues" evidence="1">
    <location>
        <begin position="983"/>
        <end position="994"/>
    </location>
</feature>
<keyword evidence="5" id="KW-1185">Reference proteome</keyword>
<evidence type="ECO:0000313" key="4">
    <source>
        <dbReference type="EMBL" id="THH10544.1"/>
    </source>
</evidence>
<feature type="region of interest" description="Disordered" evidence="1">
    <location>
        <begin position="397"/>
        <end position="500"/>
    </location>
</feature>
<dbReference type="InterPro" id="IPR035899">
    <property type="entry name" value="DBL_dom_sf"/>
</dbReference>
<name>A0A4S4LF69_9AGAM</name>
<dbReference type="InterPro" id="IPR051092">
    <property type="entry name" value="FYVE_RhoGEF_PH"/>
</dbReference>
<feature type="compositionally biased region" description="Polar residues" evidence="1">
    <location>
        <begin position="458"/>
        <end position="467"/>
    </location>
</feature>
<dbReference type="SUPFAM" id="SSF48065">
    <property type="entry name" value="DBL homology domain (DH-domain)"/>
    <property type="match status" value="1"/>
</dbReference>
<feature type="compositionally biased region" description="Polar residues" evidence="1">
    <location>
        <begin position="773"/>
        <end position="786"/>
    </location>
</feature>
<feature type="compositionally biased region" description="Acidic residues" evidence="1">
    <location>
        <begin position="709"/>
        <end position="719"/>
    </location>
</feature>
<organism evidence="4 5">
    <name type="scientific">Phellinidium pouzarii</name>
    <dbReference type="NCBI Taxonomy" id="167371"/>
    <lineage>
        <taxon>Eukaryota</taxon>
        <taxon>Fungi</taxon>
        <taxon>Dikarya</taxon>
        <taxon>Basidiomycota</taxon>
        <taxon>Agaricomycotina</taxon>
        <taxon>Agaricomycetes</taxon>
        <taxon>Hymenochaetales</taxon>
        <taxon>Hymenochaetaceae</taxon>
        <taxon>Phellinidium</taxon>
    </lineage>
</organism>
<evidence type="ECO:0000256" key="2">
    <source>
        <dbReference type="SAM" id="SignalP"/>
    </source>
</evidence>
<evidence type="ECO:0000256" key="1">
    <source>
        <dbReference type="SAM" id="MobiDB-lite"/>
    </source>
</evidence>
<feature type="signal peptide" evidence="2">
    <location>
        <begin position="1"/>
        <end position="38"/>
    </location>
</feature>
<dbReference type="Gene3D" id="3.80.10.10">
    <property type="entry name" value="Ribonuclease Inhibitor"/>
    <property type="match status" value="1"/>
</dbReference>
<feature type="region of interest" description="Disordered" evidence="1">
    <location>
        <begin position="1019"/>
        <end position="1082"/>
    </location>
</feature>
<reference evidence="4 5" key="1">
    <citation type="submission" date="2019-02" db="EMBL/GenBank/DDBJ databases">
        <title>Genome sequencing of the rare red list fungi Phellinidium pouzarii.</title>
        <authorList>
            <person name="Buettner E."/>
            <person name="Kellner H."/>
        </authorList>
    </citation>
    <scope>NUCLEOTIDE SEQUENCE [LARGE SCALE GENOMIC DNA]</scope>
    <source>
        <strain evidence="4 5">DSM 108285</strain>
    </source>
</reference>
<feature type="region of interest" description="Disordered" evidence="1">
    <location>
        <begin position="892"/>
        <end position="1006"/>
    </location>
</feature>
<dbReference type="Proteomes" id="UP000308199">
    <property type="component" value="Unassembled WGS sequence"/>
</dbReference>
<feature type="compositionally biased region" description="Low complexity" evidence="1">
    <location>
        <begin position="1204"/>
        <end position="1214"/>
    </location>
</feature>
<feature type="compositionally biased region" description="Polar residues" evidence="1">
    <location>
        <begin position="1228"/>
        <end position="1244"/>
    </location>
</feature>
<feature type="domain" description="DH" evidence="3">
    <location>
        <begin position="1256"/>
        <end position="1509"/>
    </location>
</feature>
<dbReference type="Gene3D" id="2.30.29.30">
    <property type="entry name" value="Pleckstrin-homology domain (PH domain)/Phosphotyrosine-binding domain (PTB)"/>
    <property type="match status" value="1"/>
</dbReference>
<dbReference type="SMART" id="SM00325">
    <property type="entry name" value="RhoGEF"/>
    <property type="match status" value="1"/>
</dbReference>
<feature type="region of interest" description="Disordered" evidence="1">
    <location>
        <begin position="195"/>
        <end position="232"/>
    </location>
</feature>
<dbReference type="Gene3D" id="1.20.900.10">
    <property type="entry name" value="Dbl homology (DH) domain"/>
    <property type="match status" value="1"/>
</dbReference>
<proteinExistence type="predicted"/>
<dbReference type="Pfam" id="PF00621">
    <property type="entry name" value="RhoGEF"/>
    <property type="match status" value="1"/>
</dbReference>
<dbReference type="PANTHER" id="PTHR12673:SF270">
    <property type="entry name" value="FYVE-TYPE DOMAIN-CONTAINING PROTEIN"/>
    <property type="match status" value="1"/>
</dbReference>